<feature type="region of interest" description="Disordered" evidence="1">
    <location>
        <begin position="72"/>
        <end position="99"/>
    </location>
</feature>
<evidence type="ECO:0000313" key="3">
    <source>
        <dbReference type="EMBL" id="QFJ53544.1"/>
    </source>
</evidence>
<dbReference type="InterPro" id="IPR036514">
    <property type="entry name" value="SGNH_hydro_sf"/>
</dbReference>
<dbReference type="OrthoDB" id="1650541at2"/>
<evidence type="ECO:0000313" key="4">
    <source>
        <dbReference type="Proteomes" id="UP000327030"/>
    </source>
</evidence>
<dbReference type="EMBL" id="CP043028">
    <property type="protein sequence ID" value="QFJ53544.1"/>
    <property type="molecule type" value="Genomic_DNA"/>
</dbReference>
<evidence type="ECO:0000259" key="2">
    <source>
        <dbReference type="Pfam" id="PF13472"/>
    </source>
</evidence>
<feature type="compositionally biased region" description="Polar residues" evidence="1">
    <location>
        <begin position="75"/>
        <end position="93"/>
    </location>
</feature>
<dbReference type="Gene3D" id="3.40.50.1110">
    <property type="entry name" value="SGNH hydrolase"/>
    <property type="match status" value="1"/>
</dbReference>
<dbReference type="KEGG" id="pxv:FXF36_00990"/>
<name>A0A5P6VQV5_PSEXY</name>
<gene>
    <name evidence="3" type="ORF">FXF36_00990</name>
</gene>
<proteinExistence type="predicted"/>
<dbReference type="RefSeq" id="WP_151622048.1">
    <property type="nucleotide sequence ID" value="NZ_CP043028.1"/>
</dbReference>
<dbReference type="Pfam" id="PF13472">
    <property type="entry name" value="Lipase_GDSL_2"/>
    <property type="match status" value="1"/>
</dbReference>
<reference evidence="4" key="1">
    <citation type="submission" date="2019-08" db="EMBL/GenBank/DDBJ databases">
        <title>Complete Genome Sequence of the Polysaccharide-Degrading Rumen Bacterium Pseudobutyrivibrio xylanivorans MA3014.</title>
        <authorList>
            <person name="Palevich N."/>
            <person name="Maclean P.H."/>
            <person name="Kelly W.J."/>
            <person name="Leahy S.C."/>
            <person name="Rakonjac J."/>
            <person name="Attwood G.T."/>
        </authorList>
    </citation>
    <scope>NUCLEOTIDE SEQUENCE [LARGE SCALE GENOMIC DNA]</scope>
    <source>
        <strain evidence="4">MA3014</strain>
    </source>
</reference>
<protein>
    <submittedName>
        <fullName evidence="3">Acylhydrolase</fullName>
    </submittedName>
</protein>
<organism evidence="3 4">
    <name type="scientific">Pseudobutyrivibrio xylanivorans</name>
    <dbReference type="NCBI Taxonomy" id="185007"/>
    <lineage>
        <taxon>Bacteria</taxon>
        <taxon>Bacillati</taxon>
        <taxon>Bacillota</taxon>
        <taxon>Clostridia</taxon>
        <taxon>Lachnospirales</taxon>
        <taxon>Lachnospiraceae</taxon>
        <taxon>Pseudobutyrivibrio</taxon>
    </lineage>
</organism>
<dbReference type="InterPro" id="IPR013830">
    <property type="entry name" value="SGNH_hydro"/>
</dbReference>
<sequence>MKIKNYLLLILIVVSGVALSVCSFVCLQTKYKSYTTSITQEPVVAPLLKGAADGIYPWSEYVAPEGADSIVGDDSQGNVQNGDTGNSETQNENTPDETVAEPKTFTMVDDDYFNDAVFIGDSRVLGLSMYCEALDSRSTFFAKKSLSIYDIRDKEWVETEDGRKITVFEALQGVTFSKVYMMVGINELGRGTNESYAEAYKQVIDRILEINPDALIYINSIMHVTKEKSDGDPIFNNGSINVRNMAVVPYADGKHIFFLNVNDAVDDEEGNLRADLSGDGVHLKGSCYEPWHQYLLYNAIVE</sequence>
<dbReference type="Proteomes" id="UP000327030">
    <property type="component" value="Chromosome 1"/>
</dbReference>
<feature type="domain" description="SGNH hydrolase-type esterase" evidence="2">
    <location>
        <begin position="179"/>
        <end position="284"/>
    </location>
</feature>
<accession>A0A5P6VQV5</accession>
<dbReference type="AlphaFoldDB" id="A0A5P6VQV5"/>
<evidence type="ECO:0000256" key="1">
    <source>
        <dbReference type="SAM" id="MobiDB-lite"/>
    </source>
</evidence>
<dbReference type="SUPFAM" id="SSF52266">
    <property type="entry name" value="SGNH hydrolase"/>
    <property type="match status" value="1"/>
</dbReference>